<dbReference type="Gene3D" id="1.10.375.10">
    <property type="entry name" value="Human Immunodeficiency Virus Type 1 Capsid Protein"/>
    <property type="match status" value="1"/>
</dbReference>
<name>A0A670HKX2_PODMU</name>
<dbReference type="Ensembl" id="ENSPMRT00000000281.1">
    <property type="protein sequence ID" value="ENSPMRP00000000268.1"/>
    <property type="gene ID" value="ENSPMRG00000000194.1"/>
</dbReference>
<dbReference type="InterPro" id="IPR008919">
    <property type="entry name" value="Retrov_capsid_N"/>
</dbReference>
<dbReference type="Pfam" id="PF00098">
    <property type="entry name" value="zf-CCHC"/>
    <property type="match status" value="1"/>
</dbReference>
<dbReference type="GeneTree" id="ENSGT00990000205453"/>
<feature type="domain" description="CCHC-type" evidence="3">
    <location>
        <begin position="544"/>
        <end position="558"/>
    </location>
</feature>
<reference evidence="4" key="2">
    <citation type="submission" date="2025-08" db="UniProtKB">
        <authorList>
            <consortium name="Ensembl"/>
        </authorList>
    </citation>
    <scope>IDENTIFICATION</scope>
</reference>
<dbReference type="SUPFAM" id="SSF47943">
    <property type="entry name" value="Retrovirus capsid protein, N-terminal core domain"/>
    <property type="match status" value="1"/>
</dbReference>
<proteinExistence type="predicted"/>
<dbReference type="InterPro" id="IPR010999">
    <property type="entry name" value="Retrovr_matrix"/>
</dbReference>
<feature type="compositionally biased region" description="Gly residues" evidence="2">
    <location>
        <begin position="166"/>
        <end position="180"/>
    </location>
</feature>
<dbReference type="SUPFAM" id="SSF47836">
    <property type="entry name" value="Retroviral matrix proteins"/>
    <property type="match status" value="1"/>
</dbReference>
<dbReference type="InterPro" id="IPR050462">
    <property type="entry name" value="Retroviral_Gag-Pol_poly"/>
</dbReference>
<protein>
    <recommendedName>
        <fullName evidence="3">CCHC-type domain-containing protein</fullName>
    </recommendedName>
</protein>
<keyword evidence="1" id="KW-0862">Zinc</keyword>
<dbReference type="SMART" id="SM00343">
    <property type="entry name" value="ZnF_C2HC"/>
    <property type="match status" value="1"/>
</dbReference>
<evidence type="ECO:0000313" key="4">
    <source>
        <dbReference type="Ensembl" id="ENSPMRP00000000268.1"/>
    </source>
</evidence>
<dbReference type="GO" id="GO:0008270">
    <property type="term" value="F:zinc ion binding"/>
    <property type="evidence" value="ECO:0007669"/>
    <property type="project" value="UniProtKB-KW"/>
</dbReference>
<dbReference type="Pfam" id="PF02093">
    <property type="entry name" value="Gag_p30"/>
    <property type="match status" value="1"/>
</dbReference>
<dbReference type="PANTHER" id="PTHR33166">
    <property type="entry name" value="GAG_P30 DOMAIN-CONTAINING PROTEIN"/>
    <property type="match status" value="1"/>
</dbReference>
<dbReference type="InterPro" id="IPR003036">
    <property type="entry name" value="Gag_P30"/>
</dbReference>
<dbReference type="SUPFAM" id="SSF57756">
    <property type="entry name" value="Retrovirus zinc finger-like domains"/>
    <property type="match status" value="1"/>
</dbReference>
<dbReference type="GO" id="GO:0003676">
    <property type="term" value="F:nucleic acid binding"/>
    <property type="evidence" value="ECO:0007669"/>
    <property type="project" value="InterPro"/>
</dbReference>
<evidence type="ECO:0000256" key="2">
    <source>
        <dbReference type="SAM" id="MobiDB-lite"/>
    </source>
</evidence>
<feature type="compositionally biased region" description="Low complexity" evidence="2">
    <location>
        <begin position="220"/>
        <end position="229"/>
    </location>
</feature>
<dbReference type="GO" id="GO:0019068">
    <property type="term" value="P:virion assembly"/>
    <property type="evidence" value="ECO:0007669"/>
    <property type="project" value="InterPro"/>
</dbReference>
<sequence>MGSQSSKHSDWTPPGDKASAEPFRHREDSDTPLQFVLLNWKELKGRKGLSKSKLKDLCNTSWVAFTHHLEPASRWPSHGSFNLQKMQALKTYLADERPRQLYYLNAFAEARELFQRQQAQIVRQMAVLKTTGPPPYDEIRAQEEQLDRTLVPFYYPEPEAPRQPGPGAGVRAGAGGGGTGPRENVANQPGAGPRENVTNPPATATAPLQSAPNTLPPDPSSSASNSAENQADLDLGPLLSGQLLTEGREGPVSSRTRNRDNLLNGEIEGAFPLRALPIPPVRAGDPPRMVFTHQPFLTSDLMNWSDKMPSLRDDPDKCHRQVATIFSTHNPTWADVHMLLGALFNEAEKREILAKAGEALGREGYQPNCPASMTPLTTQTLLNDPDWNYNTTDGQWGLKIFKKAILDGIKAAGQRTVNWTKVQAVLQGPDEHPSDYYSRLVSAIKTWGGIDPESPQHEVIVKGFFKDQATADIRKALNSHLGYDGKTINEILSIAKSVFNSRDERKKKDQKPDHPRVLAYAAAVPTFKEKFKSGGPELQDERVCFNCEEVGHIKRYCPLLPRRSEYKILNHTGQNTEKVHILGIGNLPLPTMRTEPQPKCSPVRDLRNRGPETYPTAPPTPLTKGTI</sequence>
<keyword evidence="1" id="KW-0479">Metal-binding</keyword>
<feature type="region of interest" description="Disordered" evidence="2">
    <location>
        <begin position="155"/>
        <end position="229"/>
    </location>
</feature>
<dbReference type="InterPro" id="IPR036946">
    <property type="entry name" value="G_retro_matrix_sf"/>
</dbReference>
<dbReference type="AlphaFoldDB" id="A0A670HKX2"/>
<accession>A0A670HKX2</accession>
<feature type="region of interest" description="Disordered" evidence="2">
    <location>
        <begin position="1"/>
        <end position="28"/>
    </location>
</feature>
<organism evidence="4 5">
    <name type="scientific">Podarcis muralis</name>
    <name type="common">Wall lizard</name>
    <name type="synonym">Lacerta muralis</name>
    <dbReference type="NCBI Taxonomy" id="64176"/>
    <lineage>
        <taxon>Eukaryota</taxon>
        <taxon>Metazoa</taxon>
        <taxon>Chordata</taxon>
        <taxon>Craniata</taxon>
        <taxon>Vertebrata</taxon>
        <taxon>Euteleostomi</taxon>
        <taxon>Lepidosauria</taxon>
        <taxon>Squamata</taxon>
        <taxon>Bifurcata</taxon>
        <taxon>Unidentata</taxon>
        <taxon>Episquamata</taxon>
        <taxon>Laterata</taxon>
        <taxon>Lacertibaenia</taxon>
        <taxon>Lacertidae</taxon>
        <taxon>Podarcis</taxon>
    </lineage>
</organism>
<feature type="compositionally biased region" description="Polar residues" evidence="2">
    <location>
        <begin position="196"/>
        <end position="213"/>
    </location>
</feature>
<dbReference type="PROSITE" id="PS50158">
    <property type="entry name" value="ZF_CCHC"/>
    <property type="match status" value="1"/>
</dbReference>
<feature type="region of interest" description="Disordered" evidence="2">
    <location>
        <begin position="590"/>
        <end position="627"/>
    </location>
</feature>
<reference evidence="4 5" key="1">
    <citation type="journal article" date="2019" name="Proc. Natl. Acad. Sci. U.S.A.">
        <title>Regulatory changes in pterin and carotenoid genes underlie balanced color polymorphisms in the wall lizard.</title>
        <authorList>
            <person name="Andrade P."/>
            <person name="Pinho C."/>
            <person name="Perez I de Lanuza G."/>
            <person name="Afonso S."/>
            <person name="Brejcha J."/>
            <person name="Rubin C.J."/>
            <person name="Wallerman O."/>
            <person name="Pereira P."/>
            <person name="Sabatino S.J."/>
            <person name="Bellati A."/>
            <person name="Pellitteri-Rosa D."/>
            <person name="Bosakova Z."/>
            <person name="Bunikis I."/>
            <person name="Carretero M.A."/>
            <person name="Feiner N."/>
            <person name="Marsik P."/>
            <person name="Pauperio F."/>
            <person name="Salvi D."/>
            <person name="Soler L."/>
            <person name="While G.M."/>
            <person name="Uller T."/>
            <person name="Font E."/>
            <person name="Andersson L."/>
            <person name="Carneiro M."/>
        </authorList>
    </citation>
    <scope>NUCLEOTIDE SEQUENCE</scope>
</reference>
<dbReference type="Gene3D" id="4.10.60.10">
    <property type="entry name" value="Zinc finger, CCHC-type"/>
    <property type="match status" value="1"/>
</dbReference>
<reference evidence="4" key="3">
    <citation type="submission" date="2025-09" db="UniProtKB">
        <authorList>
            <consortium name="Ensembl"/>
        </authorList>
    </citation>
    <scope>IDENTIFICATION</scope>
</reference>
<feature type="compositionally biased region" description="Basic and acidic residues" evidence="2">
    <location>
        <begin position="18"/>
        <end position="28"/>
    </location>
</feature>
<dbReference type="InterPro" id="IPR036875">
    <property type="entry name" value="Znf_CCHC_sf"/>
</dbReference>
<evidence type="ECO:0000259" key="3">
    <source>
        <dbReference type="PROSITE" id="PS50158"/>
    </source>
</evidence>
<evidence type="ECO:0000313" key="5">
    <source>
        <dbReference type="Proteomes" id="UP000472272"/>
    </source>
</evidence>
<dbReference type="InterPro" id="IPR001878">
    <property type="entry name" value="Znf_CCHC"/>
</dbReference>
<keyword evidence="5" id="KW-1185">Reference proteome</keyword>
<evidence type="ECO:0000256" key="1">
    <source>
        <dbReference type="PROSITE-ProRule" id="PRU00047"/>
    </source>
</evidence>
<dbReference type="Gene3D" id="1.10.150.180">
    <property type="entry name" value="Gamma-retroviral matrix domain"/>
    <property type="match status" value="1"/>
</dbReference>
<dbReference type="SUPFAM" id="SSF47353">
    <property type="entry name" value="Retrovirus capsid dimerization domain-like"/>
    <property type="match status" value="1"/>
</dbReference>
<keyword evidence="1" id="KW-0863">Zinc-finger</keyword>
<dbReference type="Proteomes" id="UP000472272">
    <property type="component" value="Chromosome 2"/>
</dbReference>